<dbReference type="RefSeq" id="XP_037154009.1">
    <property type="nucleotide sequence ID" value="XM_037301192.1"/>
</dbReference>
<evidence type="ECO:0000313" key="3">
    <source>
        <dbReference type="Proteomes" id="UP000593566"/>
    </source>
</evidence>
<sequence length="1209" mass="134047">MARRAKEPDLAVDQKEYQITEALERKRRQLDLDIAEFKAEKENEYRLFERRLRGKTKENGVQDAPQIQRKRGRSESKNAAAEAGSMQREEANHVQRESGGEKASRKGSDPEAENLIDTIRSKSSPGGSPGRPDRPTEVLHEREKEVQGLFTPSYLPLVDNTPTDEGNISKEKPQSLSFNPGNLCAARHNSSAMLSSSAETVPPPMTSPPLLPARPLSSSVPPAKPSHHRSDSFRSDNSFASLRSSLRDPKQPRSPKRVLFSIDDTLVSPSTSPIARRSKSATPKKPADSVDAVGGFEKFEVVRNKNGYGPIVTGSQSNDVDFSSSSAPAKGWAASLSAFDGAAVMNPSKPSPSASGADGFEHLENDDLFTFDEDMGLAGRNRPQAKDPDDEYDEDVEVKSKDPLTASSPHAGNHTIYFEFSTNQLSRLGEQAYSSSQFTSSFPIKNVPSQVAKGNRLAIIPRRMGPLDLEMTARQENTINASNSLKPNVSALVEHRPSYQPMHHQRSEPKEYSGSKACDPITVLDDDEPDAAEIGYIDLENGSDNKAAIKGNYADTTQQAVAGTQVLGFQSVAKSHNPEDKTQGPYPARYTEGVTHPLFRALTKDDFLASSVQPLPENRGIGFKAWYRGQDSYRTANTAPVMQQKAVSRNPSITLFNEERTQNTTKRDRDAPQFDMSVLSSKRKRTIGELGYNELISPTQIESPLEKLARMAKKRRQCQEKCDTEAGNAQTAMDFHPAYGHESNKIIGENVELASPPCVHKSLDEDVLTAQRQEDRGDGYKNTSATRTRQTITQNSDAHEYSEGIRAADSRDNTFVRHKLRHSKPRIGGPTNVCGIFSPEKKPPAKRSNRGAFHCPRCDSQFTTPQGVNYHFEKCINKHGNPRSLKWNDHPSLGAVGKLSMIVLSPALKIQTSSLSRLPEKQSITEEQALSSANESKLDCRTSLVEHRETGGKGLSAETLKRFREAGNWDVDMVVDQRADEAQDEETEVPNIAYQYFVRKREWLETEEDAVESSMGPYYTLNEANAIAKAEVQSPQIDGFEGVQSKGWSYFYKQDEHGMQTHMATVLEVNIEVVVHRELAPPNQQAAIPKSAFILAPRVYIVHELQWLPNPPDKTNTVPSHCQSLTHGVFTLLNQANQRASAEYLETLTGNWGNSEYDLLKKAEAKSDLGKKVRALNREDDLFREEITLGNEGFAKVWVELVVVEGPRN</sequence>
<feature type="compositionally biased region" description="Polar residues" evidence="1">
    <location>
        <begin position="235"/>
        <end position="244"/>
    </location>
</feature>
<proteinExistence type="predicted"/>
<reference evidence="2 3" key="1">
    <citation type="journal article" date="2020" name="Genomics">
        <title>Complete, high-quality genomes from long-read metagenomic sequencing of two wolf lichen thalli reveals enigmatic genome architecture.</title>
        <authorList>
            <person name="McKenzie S.K."/>
            <person name="Walston R.F."/>
            <person name="Allen J.L."/>
        </authorList>
    </citation>
    <scope>NUCLEOTIDE SEQUENCE [LARGE SCALE GENOMIC DNA]</scope>
    <source>
        <strain evidence="2">WasteWater1</strain>
    </source>
</reference>
<name>A0A8H6FE48_9LECA</name>
<feature type="compositionally biased region" description="Pro residues" evidence="1">
    <location>
        <begin position="201"/>
        <end position="212"/>
    </location>
</feature>
<feature type="compositionally biased region" description="Basic and acidic residues" evidence="1">
    <location>
        <begin position="131"/>
        <end position="146"/>
    </location>
</feature>
<keyword evidence="3" id="KW-1185">Reference proteome</keyword>
<organism evidence="2 3">
    <name type="scientific">Letharia lupina</name>
    <dbReference type="NCBI Taxonomy" id="560253"/>
    <lineage>
        <taxon>Eukaryota</taxon>
        <taxon>Fungi</taxon>
        <taxon>Dikarya</taxon>
        <taxon>Ascomycota</taxon>
        <taxon>Pezizomycotina</taxon>
        <taxon>Lecanoromycetes</taxon>
        <taxon>OSLEUM clade</taxon>
        <taxon>Lecanoromycetidae</taxon>
        <taxon>Lecanorales</taxon>
        <taxon>Lecanorineae</taxon>
        <taxon>Parmeliaceae</taxon>
        <taxon>Letharia</taxon>
    </lineage>
</organism>
<feature type="compositionally biased region" description="Polar residues" evidence="1">
    <location>
        <begin position="781"/>
        <end position="796"/>
    </location>
</feature>
<feature type="region of interest" description="Disordered" evidence="1">
    <location>
        <begin position="45"/>
        <end position="296"/>
    </location>
</feature>
<dbReference type="Proteomes" id="UP000593566">
    <property type="component" value="Unassembled WGS sequence"/>
</dbReference>
<feature type="region of interest" description="Disordered" evidence="1">
    <location>
        <begin position="771"/>
        <end position="800"/>
    </location>
</feature>
<feature type="region of interest" description="Disordered" evidence="1">
    <location>
        <begin position="307"/>
        <end position="326"/>
    </location>
</feature>
<dbReference type="EMBL" id="JACCJB010000008">
    <property type="protein sequence ID" value="KAF6225142.1"/>
    <property type="molecule type" value="Genomic_DNA"/>
</dbReference>
<accession>A0A8H6FE48</accession>
<feature type="compositionally biased region" description="Low complexity" evidence="1">
    <location>
        <begin position="315"/>
        <end position="326"/>
    </location>
</feature>
<dbReference type="GeneID" id="59338730"/>
<gene>
    <name evidence="2" type="ORF">HO133_010339</name>
</gene>
<dbReference type="AlphaFoldDB" id="A0A8H6FE48"/>
<protein>
    <submittedName>
        <fullName evidence="2">Uncharacterized protein</fullName>
    </submittedName>
</protein>
<comment type="caution">
    <text evidence="2">The sequence shown here is derived from an EMBL/GenBank/DDBJ whole genome shotgun (WGS) entry which is preliminary data.</text>
</comment>
<feature type="compositionally biased region" description="Basic and acidic residues" evidence="1">
    <location>
        <begin position="87"/>
        <end position="109"/>
    </location>
</feature>
<evidence type="ECO:0000256" key="1">
    <source>
        <dbReference type="SAM" id="MobiDB-lite"/>
    </source>
</evidence>
<feature type="compositionally biased region" description="Basic and acidic residues" evidence="1">
    <location>
        <begin position="45"/>
        <end position="60"/>
    </location>
</feature>
<feature type="region of interest" description="Disordered" evidence="1">
    <location>
        <begin position="377"/>
        <end position="411"/>
    </location>
</feature>
<evidence type="ECO:0000313" key="2">
    <source>
        <dbReference type="EMBL" id="KAF6225142.1"/>
    </source>
</evidence>
<feature type="compositionally biased region" description="Polar residues" evidence="1">
    <location>
        <begin position="188"/>
        <end position="199"/>
    </location>
</feature>